<comment type="caution">
    <text evidence="2">The sequence shown here is derived from an EMBL/GenBank/DDBJ whole genome shotgun (WGS) entry which is preliminary data.</text>
</comment>
<feature type="chain" id="PRO_5014742979" evidence="1">
    <location>
        <begin position="23"/>
        <end position="226"/>
    </location>
</feature>
<dbReference type="OrthoDB" id="8796906at2"/>
<feature type="signal peptide" evidence="1">
    <location>
        <begin position="1"/>
        <end position="22"/>
    </location>
</feature>
<dbReference type="AlphaFoldDB" id="A0A2N5C5Z4"/>
<sequence length="226" mass="24748">MKAITLRILTVAAMAAASTAHAAAPAQSPEAVTDLFLRTLILADPAAMKSLNDYTRPVRVASKASGDFINIPETLEADKDYAKELAPVFLEQLKLPQADKTALEPTVIQFMQSLHDAQKRTVCTTGKAETVTEGVPKKSVAVNVPFECKVANPPEKLKAFLQRASGSNWKTVAQYREAIDKLRVGYETAPLTQDWRGALPLISDKKPVVWQNIFPRESVDITEALF</sequence>
<proteinExistence type="predicted"/>
<protein>
    <submittedName>
        <fullName evidence="2">Uncharacterized protein</fullName>
    </submittedName>
</protein>
<dbReference type="RefSeq" id="WP_101684358.1">
    <property type="nucleotide sequence ID" value="NZ_PJRP01000016.1"/>
</dbReference>
<dbReference type="EMBL" id="PJRP01000016">
    <property type="protein sequence ID" value="PLP97645.1"/>
    <property type="molecule type" value="Genomic_DNA"/>
</dbReference>
<evidence type="ECO:0000313" key="3">
    <source>
        <dbReference type="Proteomes" id="UP000234341"/>
    </source>
</evidence>
<evidence type="ECO:0000313" key="2">
    <source>
        <dbReference type="EMBL" id="PLP97645.1"/>
    </source>
</evidence>
<evidence type="ECO:0000256" key="1">
    <source>
        <dbReference type="SAM" id="SignalP"/>
    </source>
</evidence>
<organism evidence="2 3">
    <name type="scientific">Cupriavidus pauculus</name>
    <dbReference type="NCBI Taxonomy" id="82633"/>
    <lineage>
        <taxon>Bacteria</taxon>
        <taxon>Pseudomonadati</taxon>
        <taxon>Pseudomonadota</taxon>
        <taxon>Betaproteobacteria</taxon>
        <taxon>Burkholderiales</taxon>
        <taxon>Burkholderiaceae</taxon>
        <taxon>Cupriavidus</taxon>
    </lineage>
</organism>
<name>A0A2N5C5Z4_9BURK</name>
<accession>A0A2N5C5Z4</accession>
<reference evidence="2 3" key="1">
    <citation type="submission" date="2017-12" db="EMBL/GenBank/DDBJ databases">
        <title>Genome sequence of the active heterotrophic nitrifier-denitrifier, Cupriavidus pauculus UM1.</title>
        <authorList>
            <person name="Putonti C."/>
            <person name="Castignetti D."/>
        </authorList>
    </citation>
    <scope>NUCLEOTIDE SEQUENCE [LARGE SCALE GENOMIC DNA]</scope>
    <source>
        <strain evidence="2 3">UM1</strain>
    </source>
</reference>
<dbReference type="Proteomes" id="UP000234341">
    <property type="component" value="Unassembled WGS sequence"/>
</dbReference>
<keyword evidence="1" id="KW-0732">Signal</keyword>
<gene>
    <name evidence="2" type="ORF">CYJ10_26180</name>
</gene>